<accession>A0AAD5VUK6</accession>
<dbReference type="GO" id="GO:0008171">
    <property type="term" value="F:O-methyltransferase activity"/>
    <property type="evidence" value="ECO:0007669"/>
    <property type="project" value="InterPro"/>
</dbReference>
<dbReference type="Pfam" id="PF08100">
    <property type="entry name" value="Dimerisation"/>
    <property type="match status" value="1"/>
</dbReference>
<dbReference type="Pfam" id="PF00891">
    <property type="entry name" value="Methyltransf_2"/>
    <property type="match status" value="1"/>
</dbReference>
<dbReference type="PANTHER" id="PTHR43712:SF2">
    <property type="entry name" value="O-METHYLTRANSFERASE CICE"/>
    <property type="match status" value="1"/>
</dbReference>
<evidence type="ECO:0000259" key="5">
    <source>
        <dbReference type="Pfam" id="PF08100"/>
    </source>
</evidence>
<dbReference type="InterPro" id="IPR012967">
    <property type="entry name" value="COMT_dimerisation"/>
</dbReference>
<evidence type="ECO:0000256" key="1">
    <source>
        <dbReference type="ARBA" id="ARBA00022603"/>
    </source>
</evidence>
<evidence type="ECO:0000256" key="2">
    <source>
        <dbReference type="ARBA" id="ARBA00022679"/>
    </source>
</evidence>
<dbReference type="SUPFAM" id="SSF46785">
    <property type="entry name" value="Winged helix' DNA-binding domain"/>
    <property type="match status" value="1"/>
</dbReference>
<dbReference type="InterPro" id="IPR036390">
    <property type="entry name" value="WH_DNA-bd_sf"/>
</dbReference>
<keyword evidence="3" id="KW-0949">S-adenosyl-L-methionine</keyword>
<feature type="domain" description="O-methyltransferase dimerisation" evidence="5">
    <location>
        <begin position="107"/>
        <end position="187"/>
    </location>
</feature>
<dbReference type="InterPro" id="IPR029063">
    <property type="entry name" value="SAM-dependent_MTases_sf"/>
</dbReference>
<dbReference type="GO" id="GO:0032259">
    <property type="term" value="P:methylation"/>
    <property type="evidence" value="ECO:0007669"/>
    <property type="project" value="UniProtKB-KW"/>
</dbReference>
<evidence type="ECO:0000313" key="6">
    <source>
        <dbReference type="EMBL" id="KAJ3567380.1"/>
    </source>
</evidence>
<dbReference type="Proteomes" id="UP001213000">
    <property type="component" value="Unassembled WGS sequence"/>
</dbReference>
<dbReference type="AlphaFoldDB" id="A0AAD5VUK6"/>
<dbReference type="PANTHER" id="PTHR43712">
    <property type="entry name" value="PUTATIVE (AFU_ORTHOLOGUE AFUA_4G14580)-RELATED"/>
    <property type="match status" value="1"/>
</dbReference>
<dbReference type="SUPFAM" id="SSF53335">
    <property type="entry name" value="S-adenosyl-L-methionine-dependent methyltransferases"/>
    <property type="match status" value="1"/>
</dbReference>
<dbReference type="GO" id="GO:0046983">
    <property type="term" value="F:protein dimerization activity"/>
    <property type="evidence" value="ECO:0007669"/>
    <property type="project" value="InterPro"/>
</dbReference>
<dbReference type="InterPro" id="IPR036388">
    <property type="entry name" value="WH-like_DNA-bd_sf"/>
</dbReference>
<keyword evidence="7" id="KW-1185">Reference proteome</keyword>
<keyword evidence="1" id="KW-0489">Methyltransferase</keyword>
<protein>
    <recommendedName>
        <fullName evidence="8">S-adenosyl-L-methionine-dependent methyltransferase</fullName>
    </recommendedName>
</protein>
<evidence type="ECO:0008006" key="8">
    <source>
        <dbReference type="Google" id="ProtNLM"/>
    </source>
</evidence>
<dbReference type="EMBL" id="JANIEX010000417">
    <property type="protein sequence ID" value="KAJ3567380.1"/>
    <property type="molecule type" value="Genomic_DNA"/>
</dbReference>
<dbReference type="PROSITE" id="PS51683">
    <property type="entry name" value="SAM_OMT_II"/>
    <property type="match status" value="1"/>
</dbReference>
<sequence length="497" mass="54598">MFTPSLSNWAWPITWSIAWPVAWPIKKATVTTRSPDPLLAIVSIINSSTKELQALYALNGSRPPRLDEPLTGGASSYTGHVAELSELIVAAANQLIATVRDPKEVLWENVTSMYMSAALGFVVDVDIPDVLNEAPNQALHVRDIASAVDCNEAYVVRVLRYLASRHVFREVTPNVFANNRLSSALVKRNGKTVAELKAEPMDKFTDAGYAALIAQNAGEALKSSTAIGDFLKSGGNAGATPFNVAWGTDKPLWEWYQLPENAWRYKRFNSAMEGLKLFFNDQVFLDAYDWSSLKSTDVAVDIAGGVGPVTLAISKQFPELKFVLEELPPVIEDAKKFWNTNNPEAIASGRITLQAHDIFQPQPIKGAAVYFMRFVLHNWPDSDCIRILKQIRDAASSSSKLIIFESGCAYACEDTTEYDAKVEKRSAPWPLIPNLGKDGGGPVLTSSDMQLSVIQMMTMLNGRSRTIENFIELGNATGWKLESAKNDALSVITFCAV</sequence>
<evidence type="ECO:0000313" key="7">
    <source>
        <dbReference type="Proteomes" id="UP001213000"/>
    </source>
</evidence>
<feature type="domain" description="O-methyltransferase C-terminal" evidence="4">
    <location>
        <begin position="229"/>
        <end position="410"/>
    </location>
</feature>
<reference evidence="6" key="1">
    <citation type="submission" date="2022-07" db="EMBL/GenBank/DDBJ databases">
        <title>Genome Sequence of Leucocoprinus birnbaumii.</title>
        <authorList>
            <person name="Buettner E."/>
        </authorList>
    </citation>
    <scope>NUCLEOTIDE SEQUENCE</scope>
    <source>
        <strain evidence="6">VT141</strain>
    </source>
</reference>
<dbReference type="InterPro" id="IPR016461">
    <property type="entry name" value="COMT-like"/>
</dbReference>
<gene>
    <name evidence="6" type="ORF">NP233_g6405</name>
</gene>
<dbReference type="Gene3D" id="1.10.10.10">
    <property type="entry name" value="Winged helix-like DNA-binding domain superfamily/Winged helix DNA-binding domain"/>
    <property type="match status" value="1"/>
</dbReference>
<evidence type="ECO:0000259" key="4">
    <source>
        <dbReference type="Pfam" id="PF00891"/>
    </source>
</evidence>
<dbReference type="InterPro" id="IPR001077">
    <property type="entry name" value="COMT_C"/>
</dbReference>
<evidence type="ECO:0000256" key="3">
    <source>
        <dbReference type="ARBA" id="ARBA00022691"/>
    </source>
</evidence>
<proteinExistence type="predicted"/>
<keyword evidence="2" id="KW-0808">Transferase</keyword>
<name>A0AAD5VUK6_9AGAR</name>
<comment type="caution">
    <text evidence="6">The sequence shown here is derived from an EMBL/GenBank/DDBJ whole genome shotgun (WGS) entry which is preliminary data.</text>
</comment>
<dbReference type="Gene3D" id="3.40.50.150">
    <property type="entry name" value="Vaccinia Virus protein VP39"/>
    <property type="match status" value="1"/>
</dbReference>
<organism evidence="6 7">
    <name type="scientific">Leucocoprinus birnbaumii</name>
    <dbReference type="NCBI Taxonomy" id="56174"/>
    <lineage>
        <taxon>Eukaryota</taxon>
        <taxon>Fungi</taxon>
        <taxon>Dikarya</taxon>
        <taxon>Basidiomycota</taxon>
        <taxon>Agaricomycotina</taxon>
        <taxon>Agaricomycetes</taxon>
        <taxon>Agaricomycetidae</taxon>
        <taxon>Agaricales</taxon>
        <taxon>Agaricineae</taxon>
        <taxon>Agaricaceae</taxon>
        <taxon>Leucocoprinus</taxon>
    </lineage>
</organism>